<organism evidence="6 7">
    <name type="scientific">Acinetobacter guerrae</name>
    <dbReference type="NCBI Taxonomy" id="1843371"/>
    <lineage>
        <taxon>Bacteria</taxon>
        <taxon>Pseudomonadati</taxon>
        <taxon>Pseudomonadota</taxon>
        <taxon>Gammaproteobacteria</taxon>
        <taxon>Moraxellales</taxon>
        <taxon>Moraxellaceae</taxon>
        <taxon>Acinetobacter</taxon>
    </lineage>
</organism>
<dbReference type="Pfam" id="PF03466">
    <property type="entry name" value="LysR_substrate"/>
    <property type="match status" value="1"/>
</dbReference>
<accession>A0A3A8EQ33</accession>
<dbReference type="PANTHER" id="PTHR30419:SF2">
    <property type="entry name" value="LYSR FAMILY TRANSCRIPTIONAL REGULATOR"/>
    <property type="match status" value="1"/>
</dbReference>
<evidence type="ECO:0000313" key="7">
    <source>
        <dbReference type="Proteomes" id="UP000269001"/>
    </source>
</evidence>
<evidence type="ECO:0000259" key="5">
    <source>
        <dbReference type="PROSITE" id="PS50931"/>
    </source>
</evidence>
<dbReference type="InterPro" id="IPR000847">
    <property type="entry name" value="LysR_HTH_N"/>
</dbReference>
<dbReference type="Gene3D" id="1.10.10.10">
    <property type="entry name" value="Winged helix-like DNA-binding domain superfamily/Winged helix DNA-binding domain"/>
    <property type="match status" value="1"/>
</dbReference>
<evidence type="ECO:0000256" key="1">
    <source>
        <dbReference type="ARBA" id="ARBA00009437"/>
    </source>
</evidence>
<proteinExistence type="inferred from homology"/>
<dbReference type="Pfam" id="PF00126">
    <property type="entry name" value="HTH_1"/>
    <property type="match status" value="1"/>
</dbReference>
<dbReference type="Gene3D" id="3.40.190.290">
    <property type="match status" value="1"/>
</dbReference>
<reference evidence="6 7" key="1">
    <citation type="submission" date="2018-09" db="EMBL/GenBank/DDBJ databases">
        <title>The draft genome of Acinetobacter spp. strains.</title>
        <authorList>
            <person name="Qin J."/>
            <person name="Feng Y."/>
            <person name="Zong Z."/>
        </authorList>
    </citation>
    <scope>NUCLEOTIDE SEQUENCE [LARGE SCALE GENOMIC DNA]</scope>
    <source>
        <strain evidence="6 7">WCHAc060096</strain>
    </source>
</reference>
<dbReference type="InterPro" id="IPR005119">
    <property type="entry name" value="LysR_subst-bd"/>
</dbReference>
<feature type="domain" description="HTH lysR-type" evidence="5">
    <location>
        <begin position="15"/>
        <end position="72"/>
    </location>
</feature>
<evidence type="ECO:0000313" key="6">
    <source>
        <dbReference type="EMBL" id="RKG30991.1"/>
    </source>
</evidence>
<protein>
    <submittedName>
        <fullName evidence="6">LysR family transcriptional regulator</fullName>
    </submittedName>
</protein>
<dbReference type="AlphaFoldDB" id="A0A3A8EQ33"/>
<sequence length="314" mass="35235">MTLSCLILTEWLMRFDFFDLQLFLHVVDTGSLTKGAERSAISLQAASERIKKLERHFQSALFIRHATGVELTISGQTLLQHAQHLIYGLDALEQEMQTFQRKTTQQLTLWCNSSAQSEYLPMLLPKYLIEHAQLQIELHEAESNDIIAALQKGQAELGLISSFFAPNDALETHIFAEDPLVFICAPDHPLATHGQLDFAAILKEDFVGLLPHHSLQQSIETQAKHLHHQLHYRLRLPSFSAMAQVVANGVGVAIMPLRAASHLQKLYAFSTIALTGAWANRKLLLAARHFSNLSPSYQDFAQFLLENKPQPISA</sequence>
<gene>
    <name evidence="6" type="ORF">D7V21_14950</name>
</gene>
<evidence type="ECO:0000256" key="3">
    <source>
        <dbReference type="ARBA" id="ARBA00023125"/>
    </source>
</evidence>
<dbReference type="PANTHER" id="PTHR30419">
    <property type="entry name" value="HTH-TYPE TRANSCRIPTIONAL REGULATOR YBHD"/>
    <property type="match status" value="1"/>
</dbReference>
<keyword evidence="4" id="KW-0804">Transcription</keyword>
<dbReference type="InterPro" id="IPR036390">
    <property type="entry name" value="WH_DNA-bd_sf"/>
</dbReference>
<comment type="caution">
    <text evidence="6">The sequence shown here is derived from an EMBL/GenBank/DDBJ whole genome shotgun (WGS) entry which is preliminary data.</text>
</comment>
<dbReference type="GO" id="GO:0003700">
    <property type="term" value="F:DNA-binding transcription factor activity"/>
    <property type="evidence" value="ECO:0007669"/>
    <property type="project" value="InterPro"/>
</dbReference>
<keyword evidence="7" id="KW-1185">Reference proteome</keyword>
<dbReference type="GO" id="GO:0003677">
    <property type="term" value="F:DNA binding"/>
    <property type="evidence" value="ECO:0007669"/>
    <property type="project" value="UniProtKB-KW"/>
</dbReference>
<dbReference type="Proteomes" id="UP000269001">
    <property type="component" value="Unassembled WGS sequence"/>
</dbReference>
<dbReference type="SUPFAM" id="SSF46785">
    <property type="entry name" value="Winged helix' DNA-binding domain"/>
    <property type="match status" value="1"/>
</dbReference>
<dbReference type="PROSITE" id="PS50931">
    <property type="entry name" value="HTH_LYSR"/>
    <property type="match status" value="1"/>
</dbReference>
<dbReference type="InterPro" id="IPR036388">
    <property type="entry name" value="WH-like_DNA-bd_sf"/>
</dbReference>
<dbReference type="GO" id="GO:0005829">
    <property type="term" value="C:cytosol"/>
    <property type="evidence" value="ECO:0007669"/>
    <property type="project" value="TreeGrafter"/>
</dbReference>
<keyword evidence="3" id="KW-0238">DNA-binding</keyword>
<evidence type="ECO:0000256" key="4">
    <source>
        <dbReference type="ARBA" id="ARBA00023163"/>
    </source>
</evidence>
<dbReference type="SUPFAM" id="SSF53850">
    <property type="entry name" value="Periplasmic binding protein-like II"/>
    <property type="match status" value="1"/>
</dbReference>
<evidence type="ECO:0000256" key="2">
    <source>
        <dbReference type="ARBA" id="ARBA00023015"/>
    </source>
</evidence>
<keyword evidence="2" id="KW-0805">Transcription regulation</keyword>
<dbReference type="InterPro" id="IPR050950">
    <property type="entry name" value="HTH-type_LysR_regulators"/>
</dbReference>
<name>A0A3A8EQ33_9GAMM</name>
<comment type="similarity">
    <text evidence="1">Belongs to the LysR transcriptional regulatory family.</text>
</comment>
<dbReference type="EMBL" id="RAXU01000025">
    <property type="protein sequence ID" value="RKG30991.1"/>
    <property type="molecule type" value="Genomic_DNA"/>
</dbReference>